<comment type="similarity">
    <text evidence="2 7">Belongs to the NOSIP family.</text>
</comment>
<proteinExistence type="inferred from homology"/>
<dbReference type="GeneID" id="19468891"/>
<dbReference type="InterPro" id="IPR031790">
    <property type="entry name" value="Znf-NOSIP"/>
</dbReference>
<dbReference type="PANTHER" id="PTHR13063">
    <property type="entry name" value="ENOS INTERACTING PROTEIN"/>
    <property type="match status" value="1"/>
</dbReference>
<feature type="domain" description="RING-type" evidence="10">
    <location>
        <begin position="262"/>
        <end position="317"/>
    </location>
</feature>
<keyword evidence="3" id="KW-0479">Metal-binding</keyword>
<dbReference type="KEGG" id="glz:GLAREA_09844"/>
<evidence type="ECO:0000256" key="9">
    <source>
        <dbReference type="SAM" id="MobiDB-lite"/>
    </source>
</evidence>
<dbReference type="PIRSF" id="PIRSF023577">
    <property type="entry name" value="ENOS_interacting"/>
    <property type="match status" value="1"/>
</dbReference>
<gene>
    <name evidence="11" type="ORF">GLAREA_09844</name>
</gene>
<dbReference type="GO" id="GO:0005634">
    <property type="term" value="C:nucleus"/>
    <property type="evidence" value="ECO:0007669"/>
    <property type="project" value="UniProtKB-SubCell"/>
</dbReference>
<protein>
    <submittedName>
        <fullName evidence="11">RING/U-box</fullName>
    </submittedName>
</protein>
<dbReference type="Pfam" id="PF15906">
    <property type="entry name" value="zf-NOSIP"/>
    <property type="match status" value="1"/>
</dbReference>
<dbReference type="AlphaFoldDB" id="S3DQH0"/>
<dbReference type="InterPro" id="IPR001841">
    <property type="entry name" value="Znf_RING"/>
</dbReference>
<dbReference type="FunFam" id="3.30.40.10:FF:000673">
    <property type="entry name" value="RING finger domain protein, putative"/>
    <property type="match status" value="1"/>
</dbReference>
<evidence type="ECO:0000256" key="8">
    <source>
        <dbReference type="PROSITE-ProRule" id="PRU00175"/>
    </source>
</evidence>
<feature type="region of interest" description="Disordered" evidence="9">
    <location>
        <begin position="238"/>
        <end position="258"/>
    </location>
</feature>
<keyword evidence="5" id="KW-0862">Zinc</keyword>
<dbReference type="PROSITE" id="PS50089">
    <property type="entry name" value="ZF_RING_2"/>
    <property type="match status" value="1"/>
</dbReference>
<feature type="compositionally biased region" description="Low complexity" evidence="9">
    <location>
        <begin position="241"/>
        <end position="257"/>
    </location>
</feature>
<feature type="region of interest" description="Disordered" evidence="9">
    <location>
        <begin position="324"/>
        <end position="361"/>
    </location>
</feature>
<dbReference type="InterPro" id="IPR017907">
    <property type="entry name" value="Znf_RING_CS"/>
</dbReference>
<evidence type="ECO:0000256" key="4">
    <source>
        <dbReference type="ARBA" id="ARBA00022771"/>
    </source>
</evidence>
<reference evidence="11 12" key="1">
    <citation type="journal article" date="2013" name="BMC Genomics">
        <title>Genomics-driven discovery of the pneumocandin biosynthetic gene cluster in the fungus Glarea lozoyensis.</title>
        <authorList>
            <person name="Chen L."/>
            <person name="Yue Q."/>
            <person name="Zhang X."/>
            <person name="Xiang M."/>
            <person name="Wang C."/>
            <person name="Li S."/>
            <person name="Che Y."/>
            <person name="Ortiz-Lopez F.J."/>
            <person name="Bills G.F."/>
            <person name="Liu X."/>
            <person name="An Z."/>
        </authorList>
    </citation>
    <scope>NUCLEOTIDE SEQUENCE [LARGE SCALE GENOMIC DNA]</scope>
    <source>
        <strain evidence="12">ATCC 20868 / MF5171</strain>
    </source>
</reference>
<keyword evidence="12" id="KW-1185">Reference proteome</keyword>
<evidence type="ECO:0000256" key="3">
    <source>
        <dbReference type="ARBA" id="ARBA00022723"/>
    </source>
</evidence>
<evidence type="ECO:0000259" key="10">
    <source>
        <dbReference type="PROSITE" id="PS50089"/>
    </source>
</evidence>
<evidence type="ECO:0000256" key="6">
    <source>
        <dbReference type="ARBA" id="ARBA00023242"/>
    </source>
</evidence>
<comment type="subcellular location">
    <subcellularLocation>
        <location evidence="1 7">Nucleus</location>
    </subcellularLocation>
</comment>
<dbReference type="OrthoDB" id="116827at2759"/>
<name>S3DQH0_GLAL2</name>
<dbReference type="GO" id="GO:0008270">
    <property type="term" value="F:zinc ion binding"/>
    <property type="evidence" value="ECO:0007669"/>
    <property type="project" value="UniProtKB-KW"/>
</dbReference>
<dbReference type="RefSeq" id="XP_008084631.1">
    <property type="nucleotide sequence ID" value="XM_008086440.1"/>
</dbReference>
<keyword evidence="6 7" id="KW-0539">Nucleus</keyword>
<dbReference type="eggNOG" id="KOG3039">
    <property type="taxonomic scope" value="Eukaryota"/>
</dbReference>
<dbReference type="OMA" id="PCVTKFM"/>
<dbReference type="Pfam" id="PF13445">
    <property type="entry name" value="zf-RING_UBOX"/>
    <property type="match status" value="1"/>
</dbReference>
<organism evidence="11 12">
    <name type="scientific">Glarea lozoyensis (strain ATCC 20868 / MF5171)</name>
    <dbReference type="NCBI Taxonomy" id="1116229"/>
    <lineage>
        <taxon>Eukaryota</taxon>
        <taxon>Fungi</taxon>
        <taxon>Dikarya</taxon>
        <taxon>Ascomycota</taxon>
        <taxon>Pezizomycotina</taxon>
        <taxon>Leotiomycetes</taxon>
        <taxon>Helotiales</taxon>
        <taxon>Helotiaceae</taxon>
        <taxon>Glarea</taxon>
    </lineage>
</organism>
<dbReference type="PROSITE" id="PS00518">
    <property type="entry name" value="ZF_RING_1"/>
    <property type="match status" value="1"/>
</dbReference>
<evidence type="ECO:0000256" key="5">
    <source>
        <dbReference type="ARBA" id="ARBA00022833"/>
    </source>
</evidence>
<evidence type="ECO:0000313" key="11">
    <source>
        <dbReference type="EMBL" id="EPE28723.1"/>
    </source>
</evidence>
<keyword evidence="4 8" id="KW-0863">Zinc-finger</keyword>
<accession>S3DQH0</accession>
<evidence type="ECO:0000256" key="1">
    <source>
        <dbReference type="ARBA" id="ARBA00004123"/>
    </source>
</evidence>
<dbReference type="PANTHER" id="PTHR13063:SF10">
    <property type="entry name" value="NITRIC OXIDE SYNTHASE-INTERACTING PROTEIN"/>
    <property type="match status" value="1"/>
</dbReference>
<evidence type="ECO:0000256" key="7">
    <source>
        <dbReference type="PIRNR" id="PIRNR023577"/>
    </source>
</evidence>
<sequence>MSHSKRNTSRAVFTSHERDLAKSAWSSNKTRLSRDSFLPFASCRLCLLPARDPVSCPHGDIFCRECALSNILAQKKDIKRMEKIREQEGKEKDIDADRDEEEARERAVREFERVQMGLEVKVGNGGKIVGREGGKVVVEEETGKRGEKRKFELDEDELLRIAKDERNKARKAIDEEKASKTTLPSFWVPSITPSSNTKSTLHALTTTHKTLPICPSSPSNTPHPYSLHTLITIHFSTPKNTSSTSTSASATSTTSSAPPNICPACTKPLTNTSKAVLTKPCGHVLCKSCVGKFMAPMKADPHAPEAEVGVVRCFVCEEDVTERKAKGKEEGKKGKKEKDKIRPGLVEIKSEGTGFSGAGSNMVERSGVAFQC</sequence>
<dbReference type="InterPro" id="IPR016818">
    <property type="entry name" value="NOSIP"/>
</dbReference>
<dbReference type="HOGENOM" id="CLU_053742_1_1_1"/>
<dbReference type="SUPFAM" id="SSF57850">
    <property type="entry name" value="RING/U-box"/>
    <property type="match status" value="2"/>
</dbReference>
<dbReference type="InterPro" id="IPR013083">
    <property type="entry name" value="Znf_RING/FYVE/PHD"/>
</dbReference>
<feature type="compositionally biased region" description="Basic and acidic residues" evidence="9">
    <location>
        <begin position="324"/>
        <end position="342"/>
    </location>
</feature>
<dbReference type="Gene3D" id="3.30.40.10">
    <property type="entry name" value="Zinc/RING finger domain, C3HC4 (zinc finger)"/>
    <property type="match status" value="2"/>
</dbReference>
<evidence type="ECO:0000256" key="2">
    <source>
        <dbReference type="ARBA" id="ARBA00008126"/>
    </source>
</evidence>
<dbReference type="GO" id="GO:0061630">
    <property type="term" value="F:ubiquitin protein ligase activity"/>
    <property type="evidence" value="ECO:0007669"/>
    <property type="project" value="InterPro"/>
</dbReference>
<evidence type="ECO:0000313" key="12">
    <source>
        <dbReference type="Proteomes" id="UP000016922"/>
    </source>
</evidence>
<dbReference type="InterPro" id="IPR027370">
    <property type="entry name" value="Znf-RING_euk"/>
</dbReference>
<dbReference type="EMBL" id="KE145368">
    <property type="protein sequence ID" value="EPE28723.1"/>
    <property type="molecule type" value="Genomic_DNA"/>
</dbReference>
<dbReference type="Proteomes" id="UP000016922">
    <property type="component" value="Unassembled WGS sequence"/>
</dbReference>
<dbReference type="STRING" id="1116229.S3DQH0"/>